<feature type="domain" description="USP" evidence="5">
    <location>
        <begin position="1"/>
        <end position="320"/>
    </location>
</feature>
<dbReference type="Proteomes" id="UP001148018">
    <property type="component" value="Unassembled WGS sequence"/>
</dbReference>
<dbReference type="InterPro" id="IPR001394">
    <property type="entry name" value="Peptidase_C19_UCH"/>
</dbReference>
<dbReference type="SUPFAM" id="SSF54001">
    <property type="entry name" value="Cysteine proteinases"/>
    <property type="match status" value="1"/>
</dbReference>
<keyword evidence="7" id="KW-1185">Reference proteome</keyword>
<feature type="region of interest" description="Disordered" evidence="4">
    <location>
        <begin position="452"/>
        <end position="764"/>
    </location>
</feature>
<dbReference type="InterPro" id="IPR038765">
    <property type="entry name" value="Papain-like_cys_pep_sf"/>
</dbReference>
<dbReference type="InterPro" id="IPR050185">
    <property type="entry name" value="Ub_carboxyl-term_hydrolase"/>
</dbReference>
<evidence type="ECO:0000256" key="3">
    <source>
        <dbReference type="ARBA" id="ARBA00022801"/>
    </source>
</evidence>
<reference evidence="6" key="1">
    <citation type="submission" date="2022-07" db="EMBL/GenBank/DDBJ databases">
        <title>Chromosome-level genome of Muraenolepis orangiensis.</title>
        <authorList>
            <person name="Kim J."/>
        </authorList>
    </citation>
    <scope>NUCLEOTIDE SEQUENCE</scope>
    <source>
        <strain evidence="6">KU_S4_2022</strain>
        <tissue evidence="6">Muscle</tissue>
    </source>
</reference>
<feature type="compositionally biased region" description="Low complexity" evidence="4">
    <location>
        <begin position="366"/>
        <end position="377"/>
    </location>
</feature>
<comment type="catalytic activity">
    <reaction evidence="1">
        <text>Thiol-dependent hydrolysis of ester, thioester, amide, peptide and isopeptide bonds formed by the C-terminal Gly of ubiquitin (a 76-residue protein attached to proteins as an intracellular targeting signal).</text>
        <dbReference type="EC" id="3.4.19.12"/>
    </reaction>
</comment>
<feature type="compositionally biased region" description="Basic and acidic residues" evidence="4">
    <location>
        <begin position="596"/>
        <end position="605"/>
    </location>
</feature>
<dbReference type="Gene3D" id="3.90.70.10">
    <property type="entry name" value="Cysteine proteinases"/>
    <property type="match status" value="1"/>
</dbReference>
<comment type="caution">
    <text evidence="6">The sequence shown here is derived from an EMBL/GenBank/DDBJ whole genome shotgun (WGS) entry which is preliminary data.</text>
</comment>
<evidence type="ECO:0000256" key="4">
    <source>
        <dbReference type="SAM" id="MobiDB-lite"/>
    </source>
</evidence>
<feature type="compositionally biased region" description="Low complexity" evidence="4">
    <location>
        <begin position="662"/>
        <end position="671"/>
    </location>
</feature>
<evidence type="ECO:0000313" key="7">
    <source>
        <dbReference type="Proteomes" id="UP001148018"/>
    </source>
</evidence>
<keyword evidence="3" id="KW-0378">Hydrolase</keyword>
<evidence type="ECO:0000313" key="6">
    <source>
        <dbReference type="EMBL" id="KAJ3615050.1"/>
    </source>
</evidence>
<dbReference type="AlphaFoldDB" id="A0A9Q0EZE8"/>
<dbReference type="GO" id="GO:0016579">
    <property type="term" value="P:protein deubiquitination"/>
    <property type="evidence" value="ECO:0007669"/>
    <property type="project" value="InterPro"/>
</dbReference>
<gene>
    <name evidence="6" type="ORF">NHX12_018618</name>
</gene>
<accession>A0A9Q0EZE8</accession>
<protein>
    <recommendedName>
        <fullName evidence="2">ubiquitinyl hydrolase 1</fullName>
        <ecNumber evidence="2">3.4.19.12</ecNumber>
    </recommendedName>
</protein>
<dbReference type="EC" id="3.4.19.12" evidence="2"/>
<evidence type="ECO:0000256" key="1">
    <source>
        <dbReference type="ARBA" id="ARBA00000707"/>
    </source>
</evidence>
<evidence type="ECO:0000259" key="5">
    <source>
        <dbReference type="PROSITE" id="PS50235"/>
    </source>
</evidence>
<feature type="compositionally biased region" description="Polar residues" evidence="4">
    <location>
        <begin position="534"/>
        <end position="544"/>
    </location>
</feature>
<organism evidence="6 7">
    <name type="scientific">Muraenolepis orangiensis</name>
    <name type="common">Patagonian moray cod</name>
    <dbReference type="NCBI Taxonomy" id="630683"/>
    <lineage>
        <taxon>Eukaryota</taxon>
        <taxon>Metazoa</taxon>
        <taxon>Chordata</taxon>
        <taxon>Craniata</taxon>
        <taxon>Vertebrata</taxon>
        <taxon>Euteleostomi</taxon>
        <taxon>Actinopterygii</taxon>
        <taxon>Neopterygii</taxon>
        <taxon>Teleostei</taxon>
        <taxon>Neoteleostei</taxon>
        <taxon>Acanthomorphata</taxon>
        <taxon>Zeiogadaria</taxon>
        <taxon>Gadariae</taxon>
        <taxon>Gadiformes</taxon>
        <taxon>Muraenolepidoidei</taxon>
        <taxon>Muraenolepididae</taxon>
        <taxon>Muraenolepis</taxon>
    </lineage>
</organism>
<dbReference type="PANTHER" id="PTHR21646:SF20">
    <property type="entry name" value="UBIQUITIN CARBOXYL-TERMINAL HYDROLASE 43"/>
    <property type="match status" value="1"/>
</dbReference>
<dbReference type="EMBL" id="JANIIK010000034">
    <property type="protein sequence ID" value="KAJ3615050.1"/>
    <property type="molecule type" value="Genomic_DNA"/>
</dbReference>
<evidence type="ECO:0000256" key="2">
    <source>
        <dbReference type="ARBA" id="ARBA00012759"/>
    </source>
</evidence>
<feature type="compositionally biased region" description="Basic residues" evidence="4">
    <location>
        <begin position="745"/>
        <end position="757"/>
    </location>
</feature>
<feature type="compositionally biased region" description="Polar residues" evidence="4">
    <location>
        <begin position="573"/>
        <end position="595"/>
    </location>
</feature>
<proteinExistence type="predicted"/>
<sequence>IILSELYTTGFKRSFSDEEDLTTIADDDVVYAFQAPPLYTRGAFTPLSAECVLACCDRPLSKQLRTKSWVMDGSVHQTKPVTVPPKPFLPRVLSLQHWPRRARVPEQGLGCQGPPSYVQHGRVRRRRRQNSGVLFNIRVVGGSSAYSYISPQDSRPLQHPAVDRALHLGGPGGTPHVKLVIEWERKVKDCFTPKRNSWPRTMRGAAPTVGDRRNKLLTLISFPMVGMDMAPHVVKRSQSMKNLNIGPWPPAWKPPSGQSPNPALPQDCLYDLYAVCNHHGTYCRNSVDGQWYCYDDSSVDLVPEKEVCTREAYILFYQRRNAIPPWSASSSVWGSTSSSMSDHWLMRLTDGSMRASVASRSSTTCPSSIPDSPVSPVFLDSSPKQEKGLFESKPFVRGLEGCSTSMRSPSKAMDTLSRVLPLRWSFGSKGRRKPLSDAAPRQAELVEYLESGRRPRCTKESIASMMAGQPTTTKGDARHASHSTGGLNCIGRPTEGSPPESPGFQVAEGQRRMLDKASSLRRSVKSSQVKDEGSTGTATLGRSTLTRRKEASKQGSLKGPWEEAERRWGSGSGVQHSVSTPSLRQGTLSRINDQTGKSERPEAQRESQGSRGGVPRPRKGEEAKSHDGLFSFLKGNFLKKDKDPRRSKQGGTARDGDADAWRSGSSRLSLSNREAGGAVTANEGRRSNGPGGEVANGKARGTADIKRSQSSSNIPTKTEPAMRRTASLHRNGQPPDKLSSGTLQRTRHSTHSLGRKKTVPESSF</sequence>
<dbReference type="OrthoDB" id="292964at2759"/>
<feature type="region of interest" description="Disordered" evidence="4">
    <location>
        <begin position="359"/>
        <end position="383"/>
    </location>
</feature>
<dbReference type="GO" id="GO:0004843">
    <property type="term" value="F:cysteine-type deubiquitinase activity"/>
    <property type="evidence" value="ECO:0007669"/>
    <property type="project" value="UniProtKB-EC"/>
</dbReference>
<feature type="compositionally biased region" description="Basic and acidic residues" evidence="4">
    <location>
        <begin position="618"/>
        <end position="627"/>
    </location>
</feature>
<name>A0A9Q0EZE8_9TELE</name>
<feature type="region of interest" description="Disordered" evidence="4">
    <location>
        <begin position="105"/>
        <end position="124"/>
    </location>
</feature>
<dbReference type="InterPro" id="IPR028889">
    <property type="entry name" value="USP"/>
</dbReference>
<dbReference type="PROSITE" id="PS50235">
    <property type="entry name" value="USP_3"/>
    <property type="match status" value="1"/>
</dbReference>
<feature type="non-terminal residue" evidence="6">
    <location>
        <position position="764"/>
    </location>
</feature>
<dbReference type="PANTHER" id="PTHR21646">
    <property type="entry name" value="UBIQUITIN CARBOXYL-TERMINAL HYDROLASE"/>
    <property type="match status" value="1"/>
</dbReference>
<dbReference type="Pfam" id="PF00443">
    <property type="entry name" value="UCH"/>
    <property type="match status" value="1"/>
</dbReference>